<dbReference type="Gene3D" id="2.170.130.10">
    <property type="entry name" value="TonB-dependent receptor, plug domain"/>
    <property type="match status" value="1"/>
</dbReference>
<keyword evidence="6 7" id="KW-0998">Cell outer membrane</keyword>
<evidence type="ECO:0000256" key="7">
    <source>
        <dbReference type="PROSITE-ProRule" id="PRU01360"/>
    </source>
</evidence>
<name>A0A1I1STU1_9FLAO</name>
<feature type="domain" description="TonB-dependent receptor plug" evidence="8">
    <location>
        <begin position="238"/>
        <end position="363"/>
    </location>
</feature>
<keyword evidence="10" id="KW-1185">Reference proteome</keyword>
<dbReference type="Gene3D" id="2.40.170.20">
    <property type="entry name" value="TonB-dependent receptor, beta-barrel domain"/>
    <property type="match status" value="1"/>
</dbReference>
<evidence type="ECO:0000256" key="4">
    <source>
        <dbReference type="ARBA" id="ARBA00022692"/>
    </source>
</evidence>
<dbReference type="NCBIfam" id="TIGR04057">
    <property type="entry name" value="SusC_RagA_signa"/>
    <property type="match status" value="1"/>
</dbReference>
<dbReference type="STRING" id="739143.SAMN05216297_108209"/>
<dbReference type="InterPro" id="IPR008969">
    <property type="entry name" value="CarboxyPept-like_regulatory"/>
</dbReference>
<evidence type="ECO:0000256" key="6">
    <source>
        <dbReference type="ARBA" id="ARBA00023237"/>
    </source>
</evidence>
<proteinExistence type="inferred from homology"/>
<dbReference type="InterPro" id="IPR023996">
    <property type="entry name" value="TonB-dep_OMP_SusC/RagA"/>
</dbReference>
<comment type="similarity">
    <text evidence="7">Belongs to the TonB-dependent receptor family.</text>
</comment>
<dbReference type="InterPro" id="IPR039426">
    <property type="entry name" value="TonB-dep_rcpt-like"/>
</dbReference>
<dbReference type="InterPro" id="IPR012910">
    <property type="entry name" value="Plug_dom"/>
</dbReference>
<evidence type="ECO:0000313" key="10">
    <source>
        <dbReference type="Proteomes" id="UP000199672"/>
    </source>
</evidence>
<comment type="subcellular location">
    <subcellularLocation>
        <location evidence="1 7">Cell outer membrane</location>
        <topology evidence="1 7">Multi-pass membrane protein</topology>
    </subcellularLocation>
</comment>
<dbReference type="Pfam" id="PF13715">
    <property type="entry name" value="CarbopepD_reg_2"/>
    <property type="match status" value="1"/>
</dbReference>
<keyword evidence="3 7" id="KW-1134">Transmembrane beta strand</keyword>
<dbReference type="PROSITE" id="PS52016">
    <property type="entry name" value="TONB_DEPENDENT_REC_3"/>
    <property type="match status" value="1"/>
</dbReference>
<dbReference type="RefSeq" id="WP_091495308.1">
    <property type="nucleotide sequence ID" value="NZ_FOMH01000008.1"/>
</dbReference>
<evidence type="ECO:0000256" key="1">
    <source>
        <dbReference type="ARBA" id="ARBA00004571"/>
    </source>
</evidence>
<gene>
    <name evidence="9" type="ORF">SAMN05216297_108209</name>
</gene>
<organism evidence="9 10">
    <name type="scientific">Flavobacterium phragmitis</name>
    <dbReference type="NCBI Taxonomy" id="739143"/>
    <lineage>
        <taxon>Bacteria</taxon>
        <taxon>Pseudomonadati</taxon>
        <taxon>Bacteroidota</taxon>
        <taxon>Flavobacteriia</taxon>
        <taxon>Flavobacteriales</taxon>
        <taxon>Flavobacteriaceae</taxon>
        <taxon>Flavobacterium</taxon>
    </lineage>
</organism>
<dbReference type="OrthoDB" id="9768177at2"/>
<sequence length="1159" mass="128262">MKIKIIKDVFSTRKNISTLIMRTIILFLSLALFSFTPLELLSQNVKIVIKNNQKATVDQVFEIIKKQTKYRFVYRSDMFDNLPKIELEKGEISVNTLLEKSLSRGNFKYEVAGNNTIIIKEIAVSKTPKTDTAEAIEIKGKVTDVNGQPIPGITVYVSSYKPTGAVNNKNFVIRGTTTDFDGTFSITAEVGYYIVASGIGFQLYTEEITKSKTNYSIVLKEEVSALEEVMVVGYGTTKKKDLTGSVGSITSEDIQQIKTQTIDNALIGKIPGVNVSSRGGSPGSGSSVNIRGLTQIRGDNQPLYVIDGTPISITPNSESLGLINYGSRENPLLAINPDDVERIDVLKDASAAAIYGSRAASGVIIVTTKRGKRNQAPKFSFNAASTFQNPVKTYDYLAADEYIKFSTEKAQQTLNEYPPMYWPYFPQEYAIVNSPDTYFGKANTNWQDLITNKNALWTQYSFNVNGGSERVNYMMSAGISDQEGVMIENDFKRYTFSTNLDVNVTNSFKVGGSVNYNYSINKNKGFSSLALGSFRPDLPAYNEDGSYSTFVGNYGEQYTALGDGMQTRKKALSKNLIGSIYGEIQIISGLKFKSQLNASVNSDESNTFSTSKSTTALFNALYYDRPGARLDVQHNEGWTTAFENTLSYNKTISENHRIDAVAGVSWNHTRYDADAQHYRGFPDDDTLINIGSSNFTDSVESESVEQGLNSIFGRINYSYKSKYLATVTARRDGSTKFGPDNRYGFFPSGALAWNIHNEDFMKEVSFINQLKLRASIGRTGSDNLPSFTYLAYYQSLENGDSFYDGKNGIAVTGVPNSKIKWEETDQLDLGLDFSLFNNRVTGELVYFEKNTSGIILFTPLPYETGSISWNTNVADVSNKGWEFLIGVDIFRTKNFRWNSSFNISTVKNNVDNLYGGNAGSQTVIQGKPLGVITGYDVVKIAQTQAEIDALNAAAGGVYQSTLTQPGDYIFKDINGDGKITTLDRGPIGDINPDYFGGWNNTVSYKNWDFTMNWNFSQGAQREYEKISNLYYTNAITNPTREVFQTWTPENPDAPYARYASPTHGYIATSRSVVDASYIKLRSASIGYNLPSSLFKNTGLSKVRLSLSGNNLITITDYPGLDPEDVVGSSFANRSTGFTSDGGNSYPNIRTFTFALNVTF</sequence>
<dbReference type="GO" id="GO:0009279">
    <property type="term" value="C:cell outer membrane"/>
    <property type="evidence" value="ECO:0007669"/>
    <property type="project" value="UniProtKB-SubCell"/>
</dbReference>
<dbReference type="Proteomes" id="UP000199672">
    <property type="component" value="Unassembled WGS sequence"/>
</dbReference>
<evidence type="ECO:0000313" key="9">
    <source>
        <dbReference type="EMBL" id="SFD49867.1"/>
    </source>
</evidence>
<reference evidence="10" key="1">
    <citation type="submission" date="2016-10" db="EMBL/GenBank/DDBJ databases">
        <authorList>
            <person name="Varghese N."/>
            <person name="Submissions S."/>
        </authorList>
    </citation>
    <scope>NUCLEOTIDE SEQUENCE [LARGE SCALE GENOMIC DNA]</scope>
    <source>
        <strain evidence="10">CGMCC 1.10370</strain>
    </source>
</reference>
<dbReference type="AlphaFoldDB" id="A0A1I1STU1"/>
<dbReference type="SUPFAM" id="SSF49464">
    <property type="entry name" value="Carboxypeptidase regulatory domain-like"/>
    <property type="match status" value="1"/>
</dbReference>
<evidence type="ECO:0000259" key="8">
    <source>
        <dbReference type="Pfam" id="PF07715"/>
    </source>
</evidence>
<dbReference type="Gene3D" id="2.60.40.1120">
    <property type="entry name" value="Carboxypeptidase-like, regulatory domain"/>
    <property type="match status" value="1"/>
</dbReference>
<dbReference type="InterPro" id="IPR023997">
    <property type="entry name" value="TonB-dep_OMP_SusC/RagA_CS"/>
</dbReference>
<evidence type="ECO:0000256" key="2">
    <source>
        <dbReference type="ARBA" id="ARBA00022448"/>
    </source>
</evidence>
<dbReference type="SUPFAM" id="SSF56935">
    <property type="entry name" value="Porins"/>
    <property type="match status" value="1"/>
</dbReference>
<dbReference type="EMBL" id="FOMH01000008">
    <property type="protein sequence ID" value="SFD49867.1"/>
    <property type="molecule type" value="Genomic_DNA"/>
</dbReference>
<evidence type="ECO:0000256" key="3">
    <source>
        <dbReference type="ARBA" id="ARBA00022452"/>
    </source>
</evidence>
<accession>A0A1I1STU1</accession>
<dbReference type="InterPro" id="IPR036942">
    <property type="entry name" value="Beta-barrel_TonB_sf"/>
</dbReference>
<keyword evidence="4 7" id="KW-0812">Transmembrane</keyword>
<protein>
    <submittedName>
        <fullName evidence="9">TonB-linked outer membrane protein, SusC/RagA family</fullName>
    </submittedName>
</protein>
<evidence type="ECO:0000256" key="5">
    <source>
        <dbReference type="ARBA" id="ARBA00023136"/>
    </source>
</evidence>
<keyword evidence="2 7" id="KW-0813">Transport</keyword>
<dbReference type="Pfam" id="PF07715">
    <property type="entry name" value="Plug"/>
    <property type="match status" value="1"/>
</dbReference>
<dbReference type="NCBIfam" id="TIGR04056">
    <property type="entry name" value="OMP_RagA_SusC"/>
    <property type="match status" value="1"/>
</dbReference>
<keyword evidence="5 7" id="KW-0472">Membrane</keyword>
<dbReference type="InterPro" id="IPR037066">
    <property type="entry name" value="Plug_dom_sf"/>
</dbReference>